<evidence type="ECO:0000256" key="9">
    <source>
        <dbReference type="SAM" id="SignalP"/>
    </source>
</evidence>
<dbReference type="Gene3D" id="1.10.510.10">
    <property type="entry name" value="Transferase(Phosphotransferase) domain 1"/>
    <property type="match status" value="1"/>
</dbReference>
<keyword evidence="4" id="KW-0677">Repeat</keyword>
<name>A0A8J8XVT9_MAIZE</name>
<feature type="region of interest" description="Disordered" evidence="7">
    <location>
        <begin position="349"/>
        <end position="381"/>
    </location>
</feature>
<feature type="compositionally biased region" description="Polar residues" evidence="7">
    <location>
        <begin position="281"/>
        <end position="299"/>
    </location>
</feature>
<gene>
    <name evidence="11" type="primary">PRK1_1</name>
    <name evidence="11" type="ORF">Zm00014a_026632</name>
</gene>
<dbReference type="Pfam" id="PF13855">
    <property type="entry name" value="LRR_8"/>
    <property type="match status" value="1"/>
</dbReference>
<keyword evidence="3 8" id="KW-0812">Transmembrane</keyword>
<dbReference type="HOGENOM" id="CLU_000288_92_6_1"/>
<evidence type="ECO:0000256" key="5">
    <source>
        <dbReference type="ARBA" id="ARBA00022989"/>
    </source>
</evidence>
<dbReference type="OrthoDB" id="418615at2759"/>
<dbReference type="PANTHER" id="PTHR48007:SF49">
    <property type="entry name" value="OS08G0521200 PROTEIN"/>
    <property type="match status" value="1"/>
</dbReference>
<dbReference type="OMA" id="MANWIGV"/>
<dbReference type="PANTHER" id="PTHR48007">
    <property type="entry name" value="LEUCINE-RICH REPEAT RECEPTOR-LIKE PROTEIN KINASE PXC1"/>
    <property type="match status" value="1"/>
</dbReference>
<dbReference type="InterPro" id="IPR001611">
    <property type="entry name" value="Leu-rich_rpt"/>
</dbReference>
<dbReference type="Gene3D" id="3.30.200.20">
    <property type="entry name" value="Phosphorylase Kinase, domain 1"/>
    <property type="match status" value="1"/>
</dbReference>
<keyword evidence="2" id="KW-0433">Leucine-rich repeat</keyword>
<comment type="caution">
    <text evidence="11">The sequence shown here is derived from an EMBL/GenBank/DDBJ whole genome shotgun (WGS) entry which is preliminary data.</text>
</comment>
<evidence type="ECO:0000256" key="6">
    <source>
        <dbReference type="ARBA" id="ARBA00023136"/>
    </source>
</evidence>
<evidence type="ECO:0000256" key="1">
    <source>
        <dbReference type="ARBA" id="ARBA00004370"/>
    </source>
</evidence>
<feature type="transmembrane region" description="Helical" evidence="8">
    <location>
        <begin position="321"/>
        <end position="341"/>
    </location>
</feature>
<protein>
    <submittedName>
        <fullName evidence="11">Pollen receptor-like kinase 1</fullName>
    </submittedName>
</protein>
<keyword evidence="11" id="KW-0418">Kinase</keyword>
<keyword evidence="11" id="KW-0675">Receptor</keyword>
<evidence type="ECO:0000259" key="10">
    <source>
        <dbReference type="PROSITE" id="PS50011"/>
    </source>
</evidence>
<feature type="compositionally biased region" description="Basic and acidic residues" evidence="7">
    <location>
        <begin position="302"/>
        <end position="313"/>
    </location>
</feature>
<evidence type="ECO:0000256" key="4">
    <source>
        <dbReference type="ARBA" id="ARBA00022737"/>
    </source>
</evidence>
<evidence type="ECO:0000256" key="8">
    <source>
        <dbReference type="SAM" id="Phobius"/>
    </source>
</evidence>
<comment type="subcellular location">
    <subcellularLocation>
        <location evidence="1">Membrane</location>
    </subcellularLocation>
</comment>
<feature type="signal peptide" evidence="9">
    <location>
        <begin position="1"/>
        <end position="30"/>
    </location>
</feature>
<dbReference type="SUPFAM" id="SSF56112">
    <property type="entry name" value="Protein kinase-like (PK-like)"/>
    <property type="match status" value="1"/>
</dbReference>
<dbReference type="AlphaFoldDB" id="A0A8J8XVT9"/>
<evidence type="ECO:0000256" key="7">
    <source>
        <dbReference type="SAM" id="MobiDB-lite"/>
    </source>
</evidence>
<dbReference type="InterPro" id="IPR046959">
    <property type="entry name" value="PRK1-6/SRF4-like"/>
</dbReference>
<keyword evidence="6 8" id="KW-0472">Membrane</keyword>
<evidence type="ECO:0000256" key="3">
    <source>
        <dbReference type="ARBA" id="ARBA00022692"/>
    </source>
</evidence>
<sequence length="750" mass="79387">MAGVPSSLARLYFLLLPLATGCLLLLSAEAARLPLSLAPADAAADALLRLKAGINDSGGALGSWSPDTSPCGDGDGGGASWKGVMCNRDGVHGLQLEGMGLSGVLDLRALTSLPGPGLRTLSFMDNDFAGPLPDVKALSGLRALFLSGNKFSGVIPADAFAGMGSLKKVVLSNNDFTGPIPASLADAPRLLELQLNGNKFQGKIPDLKQDELTAVNLANNELEGEIPPSLKFTPPDMFAGNTKLCGPPLGVKCEAPPPPSASPSPSPPPSPKTPPPASVKEGTTPSQPAADTVASTGASSADDAKQDEGHKPVEGSTSTSFGVLAAFIGTLGIAGVAFVALRRRRGYKTKNFGPTASSARPSDPPRVEPHPPAAKAEASAAQAPPAAAGCVARAGGAARKVEQGRLTFVRDDRGRFFELQDLLKATAEVLGTANLGVCYCATLTTGHSVVVKRFKEMNRVGKEDFEEHMRRLGRLSHPNLLPLVAYYYRKEEKLLIHDYVPNRSLANLLHGGGDERGMKKAALHWAARLKIVKGVARALSYLYDELCMLTVPHGHLKSSNILLDGHYEPLLTDYALVPVMNQSHAAQLMVAFKSPERKQFGRSSKKSDVWCLGLLILEMLTGKPPTYDLPKAAGAVPSAESLSSPQKPGPAAGNGTDLVTVVGSTPEGEWLDTVVDPDLRGEEEEDKEEMVKLIRVGMACCESNVDSRWELKTAIDKIEELKAKERPAPDEEQAFYSTVNNEDFNDVAIN</sequence>
<keyword evidence="5 8" id="KW-1133">Transmembrane helix</keyword>
<dbReference type="InterPro" id="IPR011009">
    <property type="entry name" value="Kinase-like_dom_sf"/>
</dbReference>
<dbReference type="GO" id="GO:0004672">
    <property type="term" value="F:protein kinase activity"/>
    <property type="evidence" value="ECO:0007669"/>
    <property type="project" value="InterPro"/>
</dbReference>
<dbReference type="PROSITE" id="PS50011">
    <property type="entry name" value="PROTEIN_KINASE_DOM"/>
    <property type="match status" value="1"/>
</dbReference>
<keyword evidence="11" id="KW-0808">Transferase</keyword>
<feature type="region of interest" description="Disordered" evidence="7">
    <location>
        <begin position="249"/>
        <end position="317"/>
    </location>
</feature>
<evidence type="ECO:0000313" key="11">
    <source>
        <dbReference type="EMBL" id="PWZ52057.1"/>
    </source>
</evidence>
<dbReference type="Pfam" id="PF00069">
    <property type="entry name" value="Pkinase"/>
    <property type="match status" value="1"/>
</dbReference>
<dbReference type="Proteomes" id="UP000251960">
    <property type="component" value="Chromosome 1"/>
</dbReference>
<organism evidence="11">
    <name type="scientific">Zea mays</name>
    <name type="common">Maize</name>
    <dbReference type="NCBI Taxonomy" id="4577"/>
    <lineage>
        <taxon>Eukaryota</taxon>
        <taxon>Viridiplantae</taxon>
        <taxon>Streptophyta</taxon>
        <taxon>Embryophyta</taxon>
        <taxon>Tracheophyta</taxon>
        <taxon>Spermatophyta</taxon>
        <taxon>Magnoliopsida</taxon>
        <taxon>Liliopsida</taxon>
        <taxon>Poales</taxon>
        <taxon>Poaceae</taxon>
        <taxon>PACMAD clade</taxon>
        <taxon>Panicoideae</taxon>
        <taxon>Andropogonodae</taxon>
        <taxon>Andropogoneae</taxon>
        <taxon>Tripsacinae</taxon>
        <taxon>Zea</taxon>
    </lineage>
</organism>
<dbReference type="InterPro" id="IPR013210">
    <property type="entry name" value="LRR_N_plant-typ"/>
</dbReference>
<evidence type="ECO:0000256" key="2">
    <source>
        <dbReference type="ARBA" id="ARBA00022614"/>
    </source>
</evidence>
<dbReference type="EMBL" id="NCVQ01000001">
    <property type="protein sequence ID" value="PWZ52057.1"/>
    <property type="molecule type" value="Genomic_DNA"/>
</dbReference>
<dbReference type="Gene3D" id="3.80.10.10">
    <property type="entry name" value="Ribonuclease Inhibitor"/>
    <property type="match status" value="2"/>
</dbReference>
<feature type="compositionally biased region" description="Pro residues" evidence="7">
    <location>
        <begin position="255"/>
        <end position="277"/>
    </location>
</feature>
<accession>A0A8J8XVT9</accession>
<feature type="domain" description="Protein kinase" evidence="10">
    <location>
        <begin position="424"/>
        <end position="736"/>
    </location>
</feature>
<dbReference type="InterPro" id="IPR000719">
    <property type="entry name" value="Prot_kinase_dom"/>
</dbReference>
<dbReference type="SUPFAM" id="SSF52058">
    <property type="entry name" value="L domain-like"/>
    <property type="match status" value="1"/>
</dbReference>
<proteinExistence type="predicted"/>
<feature type="chain" id="PRO_5035250256" evidence="9">
    <location>
        <begin position="31"/>
        <end position="750"/>
    </location>
</feature>
<dbReference type="GO" id="GO:0005524">
    <property type="term" value="F:ATP binding"/>
    <property type="evidence" value="ECO:0007669"/>
    <property type="project" value="InterPro"/>
</dbReference>
<dbReference type="InterPro" id="IPR032675">
    <property type="entry name" value="LRR_dom_sf"/>
</dbReference>
<dbReference type="Pfam" id="PF08263">
    <property type="entry name" value="LRRNT_2"/>
    <property type="match status" value="1"/>
</dbReference>
<dbReference type="GO" id="GO:0016020">
    <property type="term" value="C:membrane"/>
    <property type="evidence" value="ECO:0007669"/>
    <property type="project" value="UniProtKB-SubCell"/>
</dbReference>
<keyword evidence="9" id="KW-0732">Signal</keyword>
<dbReference type="SMR" id="A0A8J8XVT9"/>
<reference evidence="11" key="1">
    <citation type="journal article" date="2018" name="Nat. Genet.">
        <title>Extensive intraspecific gene order and gene structural variations between Mo17 and other maize genomes.</title>
        <authorList>
            <person name="Sun S."/>
            <person name="Zhou Y."/>
            <person name="Chen J."/>
            <person name="Shi J."/>
            <person name="Zhao H."/>
            <person name="Zhao H."/>
            <person name="Song W."/>
            <person name="Zhang M."/>
            <person name="Cui Y."/>
            <person name="Dong X."/>
            <person name="Liu H."/>
            <person name="Ma X."/>
            <person name="Jiao Y."/>
            <person name="Wang B."/>
            <person name="Wei X."/>
            <person name="Stein J.C."/>
            <person name="Glaubitz J.C."/>
            <person name="Lu F."/>
            <person name="Yu G."/>
            <person name="Liang C."/>
            <person name="Fengler K."/>
            <person name="Li B."/>
            <person name="Rafalski A."/>
            <person name="Schnable P.S."/>
            <person name="Ware D.H."/>
            <person name="Buckler E.S."/>
            <person name="Lai J."/>
        </authorList>
    </citation>
    <scope>NUCLEOTIDE SEQUENCE [LARGE SCALE GENOMIC DNA]</scope>
    <source>
        <tissue evidence="11">Seedling</tissue>
    </source>
</reference>
<dbReference type="KEGG" id="zma:103642306"/>